<dbReference type="InterPro" id="IPR029058">
    <property type="entry name" value="AB_hydrolase_fold"/>
</dbReference>
<evidence type="ECO:0000256" key="1">
    <source>
        <dbReference type="ARBA" id="ARBA00004240"/>
    </source>
</evidence>
<dbReference type="RefSeq" id="WP_109019013.1">
    <property type="nucleotide sequence ID" value="NZ_AP025028.1"/>
</dbReference>
<accession>A0ABM7UL16</accession>
<dbReference type="InterPro" id="IPR052374">
    <property type="entry name" value="SERAC1"/>
</dbReference>
<proteinExistence type="predicted"/>
<dbReference type="InterPro" id="IPR012908">
    <property type="entry name" value="PGAP1-ab_dom-like"/>
</dbReference>
<feature type="compositionally biased region" description="Basic and acidic residues" evidence="5">
    <location>
        <begin position="11"/>
        <end position="20"/>
    </location>
</feature>
<reference evidence="7 8" key="1">
    <citation type="submission" date="2021-08" db="EMBL/GenBank/DDBJ databases">
        <title>Complete genome sequence of Leptospira kobayashii strain E30.</title>
        <authorList>
            <person name="Nakao R."/>
            <person name="Nakamura S."/>
            <person name="Masuzawa T."/>
            <person name="Koizumi N."/>
        </authorList>
    </citation>
    <scope>NUCLEOTIDE SEQUENCE [LARGE SCALE GENOMIC DNA]</scope>
    <source>
        <strain evidence="7 8">E30</strain>
    </source>
</reference>
<feature type="region of interest" description="Disordered" evidence="5">
    <location>
        <begin position="1"/>
        <end position="20"/>
    </location>
</feature>
<dbReference type="Pfam" id="PF07819">
    <property type="entry name" value="PGAP1"/>
    <property type="match status" value="1"/>
</dbReference>
<keyword evidence="4" id="KW-0472">Membrane</keyword>
<protein>
    <recommendedName>
        <fullName evidence="6">GPI inositol-deacylase PGAP1-like alpha/beta domain-containing protein</fullName>
    </recommendedName>
</protein>
<dbReference type="SUPFAM" id="SSF53474">
    <property type="entry name" value="alpha/beta-Hydrolases"/>
    <property type="match status" value="1"/>
</dbReference>
<evidence type="ECO:0000256" key="4">
    <source>
        <dbReference type="ARBA" id="ARBA00023136"/>
    </source>
</evidence>
<feature type="domain" description="GPI inositol-deacylase PGAP1-like alpha/beta" evidence="6">
    <location>
        <begin position="125"/>
        <end position="251"/>
    </location>
</feature>
<dbReference type="Gene3D" id="3.40.50.1820">
    <property type="entry name" value="alpha/beta hydrolase"/>
    <property type="match status" value="1"/>
</dbReference>
<dbReference type="PANTHER" id="PTHR48182">
    <property type="entry name" value="PROTEIN SERAC1"/>
    <property type="match status" value="1"/>
</dbReference>
<keyword evidence="8" id="KW-1185">Reference proteome</keyword>
<keyword evidence="3" id="KW-0256">Endoplasmic reticulum</keyword>
<evidence type="ECO:0000313" key="7">
    <source>
        <dbReference type="EMBL" id="BDA79596.1"/>
    </source>
</evidence>
<name>A0ABM7UL16_9LEPT</name>
<dbReference type="PANTHER" id="PTHR48182:SF2">
    <property type="entry name" value="PROTEIN SERAC1"/>
    <property type="match status" value="1"/>
</dbReference>
<dbReference type="Proteomes" id="UP000245263">
    <property type="component" value="Chromosome 1"/>
</dbReference>
<evidence type="ECO:0000259" key="6">
    <source>
        <dbReference type="Pfam" id="PF07819"/>
    </source>
</evidence>
<evidence type="ECO:0000313" key="8">
    <source>
        <dbReference type="Proteomes" id="UP000245263"/>
    </source>
</evidence>
<sequence length="347" mass="39482">MKKKIPSAKTKQTEKPTKEPINWKEKWETTKIVADRTATSGVSILNGAFGNHLDSFDLAAPMQFYLEKKRVSLRKEDLKSYPHISSKICVLVHGLGSDEAMWKFSGESEDYGTLLQKEKGMTPFYLRYNTGLHISDNGQALSSLLEELIRNSPVSIKEIIFISHSMGGLVTRSACYYGEKKKHKWVSKTKKIFFIGSPHHGAGLEKFSNVVTTVLGKIPNPFTHLTKKAINLRSAGIKDLRYGYLVEEDWKGKDPDAFLENSKRHIPLMKSVDYYVITGTLTKNPNHPLADFFGDAIVGKWSSLGKSGNGKYDLDFPKENWKELSGINHLRLMYDRRVYDEIREWCK</sequence>
<evidence type="ECO:0000256" key="5">
    <source>
        <dbReference type="SAM" id="MobiDB-lite"/>
    </source>
</evidence>
<evidence type="ECO:0000256" key="2">
    <source>
        <dbReference type="ARBA" id="ARBA00004370"/>
    </source>
</evidence>
<dbReference type="EMBL" id="AP025028">
    <property type="protein sequence ID" value="BDA79596.1"/>
    <property type="molecule type" value="Genomic_DNA"/>
</dbReference>
<comment type="subcellular location">
    <subcellularLocation>
        <location evidence="1">Endoplasmic reticulum</location>
    </subcellularLocation>
    <subcellularLocation>
        <location evidence="2">Membrane</location>
    </subcellularLocation>
</comment>
<evidence type="ECO:0000256" key="3">
    <source>
        <dbReference type="ARBA" id="ARBA00022824"/>
    </source>
</evidence>
<organism evidence="7 8">
    <name type="scientific">Leptospira kobayashii</name>
    <dbReference type="NCBI Taxonomy" id="1917830"/>
    <lineage>
        <taxon>Bacteria</taxon>
        <taxon>Pseudomonadati</taxon>
        <taxon>Spirochaetota</taxon>
        <taxon>Spirochaetia</taxon>
        <taxon>Leptospirales</taxon>
        <taxon>Leptospiraceae</taxon>
        <taxon>Leptospira</taxon>
    </lineage>
</organism>
<gene>
    <name evidence="7" type="ORF">LPTSP3_g25260</name>
</gene>